<dbReference type="Gene3D" id="2.30.38.10">
    <property type="entry name" value="Luciferase, Domain 3"/>
    <property type="match status" value="1"/>
</dbReference>
<proteinExistence type="predicted"/>
<dbReference type="Gene3D" id="3.60.120.10">
    <property type="entry name" value="Anthranilate synthase"/>
    <property type="match status" value="1"/>
</dbReference>
<dbReference type="EMBL" id="JABTDW010000001">
    <property type="protein sequence ID" value="NSB12321.1"/>
    <property type="molecule type" value="Genomic_DNA"/>
</dbReference>
<dbReference type="GO" id="GO:0016878">
    <property type="term" value="F:acid-thiol ligase activity"/>
    <property type="evidence" value="ECO:0007669"/>
    <property type="project" value="UniProtKB-ARBA"/>
</dbReference>
<dbReference type="Pfam" id="PF13193">
    <property type="entry name" value="AMP-binding_C"/>
    <property type="match status" value="1"/>
</dbReference>
<comment type="caution">
    <text evidence="5">The sequence shown here is derived from an EMBL/GenBank/DDBJ whole genome shotgun (WGS) entry which is preliminary data.</text>
</comment>
<feature type="domain" description="Chorismate-utilising enzyme C-terminal" evidence="2">
    <location>
        <begin position="722"/>
        <end position="976"/>
    </location>
</feature>
<accession>A0AAE5LNA1</accession>
<dbReference type="PANTHER" id="PTHR43767">
    <property type="entry name" value="LONG-CHAIN-FATTY-ACID--COA LIGASE"/>
    <property type="match status" value="1"/>
</dbReference>
<evidence type="ECO:0000313" key="6">
    <source>
        <dbReference type="Proteomes" id="UP000822184"/>
    </source>
</evidence>
<evidence type="ECO:0000256" key="1">
    <source>
        <dbReference type="ARBA" id="ARBA00022598"/>
    </source>
</evidence>
<reference evidence="5" key="1">
    <citation type="submission" date="2020-06" db="EMBL/GenBank/DDBJ databases">
        <title>Genomic insights into acetone-butanol-ethanol (ABE) fermentation by sequencing solventogenic clostridia strains.</title>
        <authorList>
            <person name="Brown S."/>
        </authorList>
    </citation>
    <scope>NUCLEOTIDE SEQUENCE</scope>
    <source>
        <strain evidence="5">DJ123</strain>
    </source>
</reference>
<dbReference type="InterPro" id="IPR025110">
    <property type="entry name" value="AMP-bd_C"/>
</dbReference>
<dbReference type="GO" id="GO:0016833">
    <property type="term" value="F:oxo-acid-lyase activity"/>
    <property type="evidence" value="ECO:0007669"/>
    <property type="project" value="InterPro"/>
</dbReference>
<dbReference type="Proteomes" id="UP000822184">
    <property type="component" value="Unassembled WGS sequence"/>
</dbReference>
<dbReference type="InterPro" id="IPR050237">
    <property type="entry name" value="ATP-dep_AMP-bd_enzyme"/>
</dbReference>
<dbReference type="NCBIfam" id="TIGR03494">
    <property type="entry name" value="salicyl_syn"/>
    <property type="match status" value="1"/>
</dbReference>
<dbReference type="PROSITE" id="PS00455">
    <property type="entry name" value="AMP_BINDING"/>
    <property type="match status" value="1"/>
</dbReference>
<dbReference type="InterPro" id="IPR019996">
    <property type="entry name" value="Salicylate_synthase"/>
</dbReference>
<dbReference type="SUPFAM" id="SSF56801">
    <property type="entry name" value="Acetyl-CoA synthetase-like"/>
    <property type="match status" value="1"/>
</dbReference>
<dbReference type="Gene3D" id="3.30.300.30">
    <property type="match status" value="1"/>
</dbReference>
<protein>
    <submittedName>
        <fullName evidence="5">Yersiniabactin salicyl-AMP ligase</fullName>
        <ecNumber evidence="5">6.3.2.-</ecNumber>
    </submittedName>
</protein>
<feature type="domain" description="AMP-binding enzyme C-terminal" evidence="4">
    <location>
        <begin position="446"/>
        <end position="521"/>
    </location>
</feature>
<feature type="domain" description="AMP-dependent synthetase/ligase" evidence="3">
    <location>
        <begin position="32"/>
        <end position="395"/>
    </location>
</feature>
<evidence type="ECO:0000259" key="3">
    <source>
        <dbReference type="Pfam" id="PF00501"/>
    </source>
</evidence>
<gene>
    <name evidence="5" type="ORF">BCD95_000580</name>
</gene>
<evidence type="ECO:0000313" key="5">
    <source>
        <dbReference type="EMBL" id="NSB12321.1"/>
    </source>
</evidence>
<dbReference type="InterPro" id="IPR000873">
    <property type="entry name" value="AMP-dep_synth/lig_dom"/>
</dbReference>
<organism evidence="5 6">
    <name type="scientific">Clostridium beijerinckii</name>
    <name type="common">Clostridium MP</name>
    <dbReference type="NCBI Taxonomy" id="1520"/>
    <lineage>
        <taxon>Bacteria</taxon>
        <taxon>Bacillati</taxon>
        <taxon>Bacillota</taxon>
        <taxon>Clostridia</taxon>
        <taxon>Eubacteriales</taxon>
        <taxon>Clostridiaceae</taxon>
        <taxon>Clostridium</taxon>
    </lineage>
</organism>
<dbReference type="InterPro" id="IPR015890">
    <property type="entry name" value="Chorismate_C"/>
</dbReference>
<dbReference type="GO" id="GO:0008909">
    <property type="term" value="F:isochorismate synthase activity"/>
    <property type="evidence" value="ECO:0007669"/>
    <property type="project" value="InterPro"/>
</dbReference>
<dbReference type="InterPro" id="IPR005801">
    <property type="entry name" value="ADC_synthase"/>
</dbReference>
<keyword evidence="1 5" id="KW-0436">Ligase</keyword>
<dbReference type="Pfam" id="PF00425">
    <property type="entry name" value="Chorismate_bind"/>
    <property type="match status" value="1"/>
</dbReference>
<dbReference type="PRINTS" id="PR00095">
    <property type="entry name" value="ANTSNTHASEI"/>
</dbReference>
<dbReference type="InterPro" id="IPR019999">
    <property type="entry name" value="Anth_synth_I-like"/>
</dbReference>
<evidence type="ECO:0000259" key="2">
    <source>
        <dbReference type="Pfam" id="PF00425"/>
    </source>
</evidence>
<sequence length="990" mass="111623">MDINYDNKNTNEIYRKYEELGLWEHLSLGEHLREWAKEYKDKIAIVEGDNKLTYTEFDLKVDQLSLKFINMGIKKGDSVVVQLPNTMSFVVNCFALFRVGAIPVLALPANREHELDGIFELVQPSAYIIPDSYLGFDYRNMADSLAEKNQCVKNIIVDDENLRDLSSYDINIADLNLEQPSYRDTAFLLLSGGTTGTPKLIPRTHSGYIYNVKMAAKRCRLNSESIYLTVLPSAHNFPFGNPGIIGTLSAGGKVVMCKTSSCDEVFPLIEKEKVTITALVPALMNLWLEVLEWDDSYDISSLEVVQVGGAMLDENVARRIVSEMSFKLQQVYGIAEGLICCTSLDDSDDIICSCQGRTLSEYDDIKIVDENGEDVEKGSYGELLVRGPYTIRGYYKLPEQNSKSFTKDGYYCTGDKARITSEGNIQIGGRIKEQINRAGEKIMPSEVEACLCMHPDIKEAAVIGVLDENLGERSCAYLITEGRKLNNIEIHEFLKDIGLAQYKIPDQIEYIDFWPFTNVGKINKQKLREMILENNNEKGGKMKSYYEEKIKFNADAYLIAAQIADLKSKEDYVLYENNDELSLGIGVHGLVKVNSEYTTLEIDDKNIKFENGVLSETINKAFLEVKIKDWRAYGIINFGLARYNNHLPLLTEDECMIKIFIPKVEVRLLNNTILLRALKGEDLKDIKKLVEDILENNLGENSLQARINKERLNVPEIFTYDAEQYMNMVAGGVKDIKNKKYQKIILSRKIPLNIEIDMAASYIAERRVNSPARSFLLNLEGMSAAGFSPETVVEVDDNGLASTFPLAGTRALVGDDKEDERLKKELLSDPKEIAEHAVSVKLAFEELEKFCDKETVRVTKFMYVENRGTVQHIASRLKGKIREGYNSWHALNTLFPAVTASGIPKKESIEAIGNFEKYPRDLYSGGVMTLDSTGAMDVALVLRTIYQKDNHAWIRAGAGIVEMSNPERELQETCEKLSSVSKQLISKQEI</sequence>
<dbReference type="InterPro" id="IPR045851">
    <property type="entry name" value="AMP-bd_C_sf"/>
</dbReference>
<dbReference type="AlphaFoldDB" id="A0AAE5LNA1"/>
<dbReference type="SUPFAM" id="SSF56322">
    <property type="entry name" value="ADC synthase"/>
    <property type="match status" value="1"/>
</dbReference>
<name>A0AAE5LNA1_CLOBE</name>
<dbReference type="PANTHER" id="PTHR43767:SF1">
    <property type="entry name" value="NONRIBOSOMAL PEPTIDE SYNTHASE PES1 (EUROFUNG)-RELATED"/>
    <property type="match status" value="1"/>
</dbReference>
<dbReference type="FunFam" id="2.30.38.10:FF:000003">
    <property type="entry name" value="Vibriobactin-specific 2,3-dihydroxybenzoate-AMP ligase"/>
    <property type="match status" value="1"/>
</dbReference>
<evidence type="ECO:0000259" key="4">
    <source>
        <dbReference type="Pfam" id="PF13193"/>
    </source>
</evidence>
<dbReference type="Pfam" id="PF00501">
    <property type="entry name" value="AMP-binding"/>
    <property type="match status" value="1"/>
</dbReference>
<dbReference type="InterPro" id="IPR020845">
    <property type="entry name" value="AMP-binding_CS"/>
</dbReference>
<dbReference type="RefSeq" id="WP_077854714.1">
    <property type="nucleotide sequence ID" value="NZ_JABTDW010000001.1"/>
</dbReference>
<dbReference type="Gene3D" id="3.40.50.980">
    <property type="match status" value="2"/>
</dbReference>
<dbReference type="EC" id="6.3.2.-" evidence="5"/>